<evidence type="ECO:0000313" key="5">
    <source>
        <dbReference type="EMBL" id="EDV26788.1"/>
    </source>
</evidence>
<dbReference type="Pfam" id="PF17034">
    <property type="entry name" value="zinc_ribbon_16"/>
    <property type="match status" value="1"/>
</dbReference>
<dbReference type="CDD" id="cd16691">
    <property type="entry name" value="mRING-H2-C3H3C2_Mio"/>
    <property type="match status" value="1"/>
</dbReference>
<dbReference type="Pfam" id="PF21719">
    <property type="entry name" value="MIOS_a-sol"/>
    <property type="match status" value="1"/>
</dbReference>
<dbReference type="PANTHER" id="PTHR16453">
    <property type="entry name" value="WD40 DOMAIN-CONTAINING PROTEIN MIO FAMILY MEMBER"/>
    <property type="match status" value="1"/>
</dbReference>
<dbReference type="OMA" id="QSHIEEW"/>
<protein>
    <submittedName>
        <fullName evidence="5">Uncharacterized protein</fullName>
    </submittedName>
</protein>
<dbReference type="InterPro" id="IPR031488">
    <property type="entry name" value="Zn_ribbon_mio"/>
</dbReference>
<dbReference type="eggNOG" id="KOG1008">
    <property type="taxonomic scope" value="Eukaryota"/>
</dbReference>
<dbReference type="RefSeq" id="XP_002110784.1">
    <property type="nucleotide sequence ID" value="XM_002110748.1"/>
</dbReference>
<evidence type="ECO:0000259" key="4">
    <source>
        <dbReference type="Pfam" id="PF21719"/>
    </source>
</evidence>
<sequence length="352" mass="40194">EFERAAAISLFNLDMKTAVETLSRGAMIRDAREESKSNLHLVAMALSGYTNDKRAFWTKMCNDYRSMLLHPYLRAAFAFITSYDDGKFDDVIWTEPDLQLRDRIAFACMFLDDETLQNYVAPLTYEVISTGNLEGIILTGRFTTDGLKLLQKFVDKTGDIQTASLAVIHGIPSAISNNERVLSWIESYREFLDRLELWHYRCKLDILRKRNRHTTPPPQTAFLSCNNCSKPINLTASGNFKQLAILIFDRCRNCGKALPKCAICLRNMCLDIDRLPNDTKSANIHVDGGKVMYPKKRFNSWFSWCQSCRHGGHATHMESWFANHNECPVQDCNCSCSARDSSFFAIKMCDQV</sequence>
<feature type="domain" description="GATOR2 complex protein MIO zinc-ribbon like" evidence="3">
    <location>
        <begin position="225"/>
        <end position="337"/>
    </location>
</feature>
<evidence type="ECO:0000256" key="2">
    <source>
        <dbReference type="ARBA" id="ARBA00022737"/>
    </source>
</evidence>
<evidence type="ECO:0000256" key="1">
    <source>
        <dbReference type="ARBA" id="ARBA00022574"/>
    </source>
</evidence>
<dbReference type="InterPro" id="IPR037593">
    <property type="entry name" value="MIOS/Sea4"/>
</dbReference>
<gene>
    <name evidence="5" type="ORF">TRIADDRAFT_23176</name>
</gene>
<feature type="non-terminal residue" evidence="5">
    <location>
        <position position="1"/>
    </location>
</feature>
<dbReference type="OrthoDB" id="341486at2759"/>
<dbReference type="Proteomes" id="UP000009022">
    <property type="component" value="Unassembled WGS sequence"/>
</dbReference>
<feature type="domain" description="MIOS-like alpha-solenoid" evidence="4">
    <location>
        <begin position="1"/>
        <end position="110"/>
    </location>
</feature>
<dbReference type="HOGENOM" id="CLU_788907_0_0_1"/>
<dbReference type="KEGG" id="tad:TRIADDRAFT_23176"/>
<evidence type="ECO:0000313" key="6">
    <source>
        <dbReference type="Proteomes" id="UP000009022"/>
    </source>
</evidence>
<dbReference type="EMBL" id="DS985243">
    <property type="protein sequence ID" value="EDV26788.1"/>
    <property type="molecule type" value="Genomic_DNA"/>
</dbReference>
<dbReference type="GeneID" id="6751997"/>
<keyword evidence="6" id="KW-1185">Reference proteome</keyword>
<dbReference type="PANTHER" id="PTHR16453:SF9">
    <property type="entry name" value="GATOR COMPLEX PROTEIN MIOS"/>
    <property type="match status" value="1"/>
</dbReference>
<keyword evidence="1" id="KW-0853">WD repeat</keyword>
<accession>B3RQZ2</accession>
<dbReference type="CTD" id="6751997"/>
<dbReference type="STRING" id="10228.B3RQZ2"/>
<proteinExistence type="predicted"/>
<dbReference type="InParanoid" id="B3RQZ2"/>
<dbReference type="AlphaFoldDB" id="B3RQZ2"/>
<keyword evidence="2" id="KW-0677">Repeat</keyword>
<name>B3RQZ2_TRIAD</name>
<dbReference type="InterPro" id="IPR049092">
    <property type="entry name" value="MIOS_a-sol"/>
</dbReference>
<organism evidence="5 6">
    <name type="scientific">Trichoplax adhaerens</name>
    <name type="common">Trichoplax reptans</name>
    <dbReference type="NCBI Taxonomy" id="10228"/>
    <lineage>
        <taxon>Eukaryota</taxon>
        <taxon>Metazoa</taxon>
        <taxon>Placozoa</taxon>
        <taxon>Uniplacotomia</taxon>
        <taxon>Trichoplacea</taxon>
        <taxon>Trichoplacidae</taxon>
        <taxon>Trichoplax</taxon>
    </lineage>
</organism>
<reference evidence="5 6" key="1">
    <citation type="journal article" date="2008" name="Nature">
        <title>The Trichoplax genome and the nature of placozoans.</title>
        <authorList>
            <person name="Srivastava M."/>
            <person name="Begovic E."/>
            <person name="Chapman J."/>
            <person name="Putnam N.H."/>
            <person name="Hellsten U."/>
            <person name="Kawashima T."/>
            <person name="Kuo A."/>
            <person name="Mitros T."/>
            <person name="Salamov A."/>
            <person name="Carpenter M.L."/>
            <person name="Signorovitch A.Y."/>
            <person name="Moreno M.A."/>
            <person name="Kamm K."/>
            <person name="Grimwood J."/>
            <person name="Schmutz J."/>
            <person name="Shapiro H."/>
            <person name="Grigoriev I.V."/>
            <person name="Buss L.W."/>
            <person name="Schierwater B."/>
            <person name="Dellaporta S.L."/>
            <person name="Rokhsar D.S."/>
        </authorList>
    </citation>
    <scope>NUCLEOTIDE SEQUENCE [LARGE SCALE GENOMIC DNA]</scope>
    <source>
        <strain evidence="5 6">Grell-BS-1999</strain>
    </source>
</reference>
<dbReference type="PhylomeDB" id="B3RQZ2"/>
<evidence type="ECO:0000259" key="3">
    <source>
        <dbReference type="Pfam" id="PF17034"/>
    </source>
</evidence>